<feature type="transmembrane region" description="Helical" evidence="1">
    <location>
        <begin position="314"/>
        <end position="332"/>
    </location>
</feature>
<sequence length="342" mass="39620">MFERDFSLEEKNSMLKDAVIMLLLLMAAFWVNAGIRISGLYMDDLYMWSCYGEQSFIEYVFPIGSTRFRPVYWFAAWLELGIIGNRITWVVPFNIIFSAVIASFLYLFAKRLSASRPVGFIAGIMFICSRFSYYDISQLLGLMEAMCLLFLLIILYNMYSCIVQKEYTKNFGKAVICYLFICFTHERYMVLLPMFFYILFVKKERKIRLWFAPVAVFTLVQIVRLMSTGGVMPAGTGSTFVKDTFNIKDFIKNIFSEILYILGVNAGPEHLNGVTWNDTDFFIKLFVCCAIGVLFIILIIYISNQISLILHQKALGNSLYTTLLFFWSYGRLHRSFGSNYKS</sequence>
<dbReference type="RefSeq" id="WP_005541136.1">
    <property type="nucleotide sequence ID" value="NZ_JH378833.1"/>
</dbReference>
<feature type="transmembrane region" description="Helical" evidence="1">
    <location>
        <begin position="139"/>
        <end position="159"/>
    </location>
</feature>
<comment type="caution">
    <text evidence="2">The sequence shown here is derived from an EMBL/GenBank/DDBJ whole genome shotgun (WGS) entry which is preliminary data.</text>
</comment>
<feature type="transmembrane region" description="Helical" evidence="1">
    <location>
        <begin position="207"/>
        <end position="226"/>
    </location>
</feature>
<feature type="transmembrane region" description="Helical" evidence="1">
    <location>
        <begin position="171"/>
        <end position="200"/>
    </location>
</feature>
<feature type="transmembrane region" description="Helical" evidence="1">
    <location>
        <begin position="281"/>
        <end position="302"/>
    </location>
</feature>
<feature type="transmembrane region" description="Helical" evidence="1">
    <location>
        <begin position="87"/>
        <end position="108"/>
    </location>
</feature>
<dbReference type="AlphaFoldDB" id="G5GIS8"/>
<reference evidence="2 3" key="1">
    <citation type="submission" date="2011-08" db="EMBL/GenBank/DDBJ databases">
        <title>The Genome Sequence of Johnsonella ignava ATCC 51276.</title>
        <authorList>
            <consortium name="The Broad Institute Genome Sequencing Platform"/>
            <person name="Earl A."/>
            <person name="Ward D."/>
            <person name="Feldgarden M."/>
            <person name="Gevers D."/>
            <person name="Izard J."/>
            <person name="Blanton J.M."/>
            <person name="Baranova O.V."/>
            <person name="Dewhirst F.E."/>
            <person name="Young S.K."/>
            <person name="Zeng Q."/>
            <person name="Gargeya S."/>
            <person name="Fitzgerald M."/>
            <person name="Haas B."/>
            <person name="Abouelleil A."/>
            <person name="Alvarado L."/>
            <person name="Arachchi H.M."/>
            <person name="Berlin A."/>
            <person name="Brown A."/>
            <person name="Chapman S.B."/>
            <person name="Chen Z."/>
            <person name="Dunbar C."/>
            <person name="Freedman E."/>
            <person name="Gearin G."/>
            <person name="Gellesch M."/>
            <person name="Goldberg J."/>
            <person name="Griggs A."/>
            <person name="Gujja S."/>
            <person name="Heiman D."/>
            <person name="Howarth C."/>
            <person name="Larson L."/>
            <person name="Lui A."/>
            <person name="MacDonald P.J.P."/>
            <person name="Montmayeur A."/>
            <person name="Murphy C."/>
            <person name="Neiman D."/>
            <person name="Pearson M."/>
            <person name="Priest M."/>
            <person name="Roberts A."/>
            <person name="Saif S."/>
            <person name="Shea T."/>
            <person name="Shenoy N."/>
            <person name="Sisk P."/>
            <person name="Stolte C."/>
            <person name="Sykes S."/>
            <person name="Wortman J."/>
            <person name="Nusbaum C."/>
            <person name="Birren B."/>
        </authorList>
    </citation>
    <scope>NUCLEOTIDE SEQUENCE [LARGE SCALE GENOMIC DNA]</scope>
    <source>
        <strain evidence="2 3">ATCC 51276</strain>
    </source>
</reference>
<keyword evidence="3" id="KW-1185">Reference proteome</keyword>
<gene>
    <name evidence="2" type="ORF">HMPREF9333_01468</name>
</gene>
<protein>
    <submittedName>
        <fullName evidence="2">Uncharacterized protein</fullName>
    </submittedName>
</protein>
<keyword evidence="1" id="KW-0472">Membrane</keyword>
<dbReference type="PATRIC" id="fig|679200.3.peg.1556"/>
<feature type="transmembrane region" description="Helical" evidence="1">
    <location>
        <begin position="20"/>
        <end position="42"/>
    </location>
</feature>
<dbReference type="Proteomes" id="UP000003011">
    <property type="component" value="Unassembled WGS sequence"/>
</dbReference>
<evidence type="ECO:0000256" key="1">
    <source>
        <dbReference type="SAM" id="Phobius"/>
    </source>
</evidence>
<dbReference type="EMBL" id="ACZL01000023">
    <property type="protein sequence ID" value="EHI55332.1"/>
    <property type="molecule type" value="Genomic_DNA"/>
</dbReference>
<accession>G5GIS8</accession>
<dbReference type="eggNOG" id="ENOG502Z8MM">
    <property type="taxonomic scope" value="Bacteria"/>
</dbReference>
<organism evidence="2 3">
    <name type="scientific">Johnsonella ignava ATCC 51276</name>
    <dbReference type="NCBI Taxonomy" id="679200"/>
    <lineage>
        <taxon>Bacteria</taxon>
        <taxon>Bacillati</taxon>
        <taxon>Bacillota</taxon>
        <taxon>Clostridia</taxon>
        <taxon>Lachnospirales</taxon>
        <taxon>Lachnospiraceae</taxon>
        <taxon>Johnsonella</taxon>
    </lineage>
</organism>
<evidence type="ECO:0000313" key="3">
    <source>
        <dbReference type="Proteomes" id="UP000003011"/>
    </source>
</evidence>
<dbReference type="OrthoDB" id="1929811at2"/>
<proteinExistence type="predicted"/>
<dbReference type="HOGENOM" id="CLU_810805_0_0_9"/>
<evidence type="ECO:0000313" key="2">
    <source>
        <dbReference type="EMBL" id="EHI55332.1"/>
    </source>
</evidence>
<keyword evidence="1" id="KW-0812">Transmembrane</keyword>
<keyword evidence="1" id="KW-1133">Transmembrane helix</keyword>
<dbReference type="STRING" id="679200.HMPREF9333_01468"/>
<name>G5GIS8_9FIRM</name>